<sequence length="80" mass="8713">MLSKWKVTVITGLFVFGALSFILGLFPLLAEIFWILWFAGCGACIRALVLTVVVPSHRPTANRREAGRSAADPTDGVNRP</sequence>
<dbReference type="EMBL" id="CP158281">
    <property type="protein sequence ID" value="XBV88932.1"/>
    <property type="molecule type" value="Genomic_DNA"/>
</dbReference>
<protein>
    <submittedName>
        <fullName evidence="3">Uncharacterized protein</fullName>
    </submittedName>
</protein>
<keyword evidence="2" id="KW-1133">Transmembrane helix</keyword>
<evidence type="ECO:0000256" key="1">
    <source>
        <dbReference type="SAM" id="MobiDB-lite"/>
    </source>
</evidence>
<evidence type="ECO:0000313" key="3">
    <source>
        <dbReference type="EMBL" id="XBV88932.1"/>
    </source>
</evidence>
<accession>A0AAU7UK36</accession>
<keyword evidence="2" id="KW-0472">Membrane</keyword>
<keyword evidence="2" id="KW-0812">Transmembrane</keyword>
<feature type="transmembrane region" description="Helical" evidence="2">
    <location>
        <begin position="32"/>
        <end position="54"/>
    </location>
</feature>
<organism evidence="3">
    <name type="scientific">Brevibacterium koreense</name>
    <dbReference type="NCBI Taxonomy" id="3140787"/>
    <lineage>
        <taxon>Bacteria</taxon>
        <taxon>Bacillati</taxon>
        <taxon>Actinomycetota</taxon>
        <taxon>Actinomycetes</taxon>
        <taxon>Micrococcales</taxon>
        <taxon>Brevibacteriaceae</taxon>
        <taxon>Brevibacterium</taxon>
    </lineage>
</organism>
<dbReference type="KEGG" id="bkr:AAFP32_15410"/>
<proteinExistence type="predicted"/>
<name>A0AAU7UK36_9MICO</name>
<reference evidence="3" key="1">
    <citation type="submission" date="2024-06" db="EMBL/GenBank/DDBJ databases">
        <title>Brevibacterium koreense sp. nov., isolated from jogae-jeotgal, a Korean fermented seafood.</title>
        <authorList>
            <person name="Whon T.W."/>
            <person name="Nam S."/>
            <person name="Kim Y."/>
        </authorList>
    </citation>
    <scope>NUCLEOTIDE SEQUENCE</scope>
    <source>
        <strain evidence="3">CBA3109</strain>
    </source>
</reference>
<dbReference type="AlphaFoldDB" id="A0AAU7UK36"/>
<gene>
    <name evidence="3" type="ORF">AAFP32_15410</name>
</gene>
<evidence type="ECO:0000256" key="2">
    <source>
        <dbReference type="SAM" id="Phobius"/>
    </source>
</evidence>
<feature type="transmembrane region" description="Helical" evidence="2">
    <location>
        <begin position="7"/>
        <end position="26"/>
    </location>
</feature>
<feature type="region of interest" description="Disordered" evidence="1">
    <location>
        <begin position="61"/>
        <end position="80"/>
    </location>
</feature>
<dbReference type="RefSeq" id="WP_350269890.1">
    <property type="nucleotide sequence ID" value="NZ_CP158281.1"/>
</dbReference>